<feature type="chain" id="PRO_5021920176" description="C4-dicarboxylate ABC transporter substrate-binding protein" evidence="1">
    <location>
        <begin position="26"/>
        <end position="324"/>
    </location>
</feature>
<protein>
    <recommendedName>
        <fullName evidence="4">C4-dicarboxylate ABC transporter substrate-binding protein</fullName>
    </recommendedName>
</protein>
<organism evidence="2 3">
    <name type="scientific">Ciceribacter naphthalenivorans</name>
    <dbReference type="NCBI Taxonomy" id="1118451"/>
    <lineage>
        <taxon>Bacteria</taxon>
        <taxon>Pseudomonadati</taxon>
        <taxon>Pseudomonadota</taxon>
        <taxon>Alphaproteobacteria</taxon>
        <taxon>Hyphomicrobiales</taxon>
        <taxon>Rhizobiaceae</taxon>
        <taxon>Ciceribacter</taxon>
    </lineage>
</organism>
<gene>
    <name evidence="2" type="ORF">RNA01_29260</name>
</gene>
<evidence type="ECO:0000256" key="1">
    <source>
        <dbReference type="SAM" id="SignalP"/>
    </source>
</evidence>
<evidence type="ECO:0000313" key="3">
    <source>
        <dbReference type="Proteomes" id="UP000321717"/>
    </source>
</evidence>
<name>A0A512HKL9_9HYPH</name>
<reference evidence="2 3" key="1">
    <citation type="submission" date="2019-07" db="EMBL/GenBank/DDBJ databases">
        <title>Whole genome shotgun sequence of Rhizobium naphthalenivorans NBRC 107585.</title>
        <authorList>
            <person name="Hosoyama A."/>
            <person name="Uohara A."/>
            <person name="Ohji S."/>
            <person name="Ichikawa N."/>
        </authorList>
    </citation>
    <scope>NUCLEOTIDE SEQUENCE [LARGE SCALE GENOMIC DNA]</scope>
    <source>
        <strain evidence="2 3">NBRC 107585</strain>
    </source>
</reference>
<evidence type="ECO:0008006" key="4">
    <source>
        <dbReference type="Google" id="ProtNLM"/>
    </source>
</evidence>
<dbReference type="PANTHER" id="PTHR42941">
    <property type="entry name" value="SLL1037 PROTEIN"/>
    <property type="match status" value="1"/>
</dbReference>
<dbReference type="InterPro" id="IPR011852">
    <property type="entry name" value="TRAP_TAXI"/>
</dbReference>
<dbReference type="SUPFAM" id="SSF53850">
    <property type="entry name" value="Periplasmic binding protein-like II"/>
    <property type="match status" value="1"/>
</dbReference>
<feature type="signal peptide" evidence="1">
    <location>
        <begin position="1"/>
        <end position="25"/>
    </location>
</feature>
<comment type="caution">
    <text evidence="2">The sequence shown here is derived from an EMBL/GenBank/DDBJ whole genome shotgun (WGS) entry which is preliminary data.</text>
</comment>
<dbReference type="AlphaFoldDB" id="A0A512HKL9"/>
<proteinExistence type="predicted"/>
<sequence>MSKLFSARLSTVAIFACLVSGNASAQVEAIATPPAGSVWNTMASVIAAEARKADGGRLVVQPYGGNSQMMQAVNDALAEYSLNDINDVITAVDGSGEYSAPMPNLRVVARINPFPVGLFVRADSKMIRVSDLKGMRVPSGWEAFPLNRPLVSALLEADGISYDEVVGVPMPELIRGADALVSGQTDAAFFAVGGPKVAEVGASVGGVRFLEVASGEAALAAVRKHRPTYYFTEVTPAPVRVGVEKPIMMLTWDNVLVVGAHVPDERVKALLAALFDSRDAIMAAYPPLAALNLETAYVDYPGVEYHAGAEEFFAERGVAKTPAN</sequence>
<dbReference type="Gene3D" id="3.40.190.10">
    <property type="entry name" value="Periplasmic binding protein-like II"/>
    <property type="match status" value="2"/>
</dbReference>
<keyword evidence="1" id="KW-0732">Signal</keyword>
<dbReference type="EMBL" id="BJZP01000014">
    <property type="protein sequence ID" value="GEO85994.1"/>
    <property type="molecule type" value="Genomic_DNA"/>
</dbReference>
<dbReference type="RefSeq" id="WP_147180953.1">
    <property type="nucleotide sequence ID" value="NZ_BJZP01000014.1"/>
</dbReference>
<dbReference type="OrthoDB" id="9776669at2"/>
<dbReference type="Pfam" id="PF16868">
    <property type="entry name" value="NMT1_3"/>
    <property type="match status" value="1"/>
</dbReference>
<accession>A0A512HKL9</accession>
<dbReference type="PANTHER" id="PTHR42941:SF1">
    <property type="entry name" value="SLL1037 PROTEIN"/>
    <property type="match status" value="1"/>
</dbReference>
<dbReference type="Proteomes" id="UP000321717">
    <property type="component" value="Unassembled WGS sequence"/>
</dbReference>
<dbReference type="NCBIfam" id="TIGR02122">
    <property type="entry name" value="TRAP_TAXI"/>
    <property type="match status" value="1"/>
</dbReference>
<keyword evidence="3" id="KW-1185">Reference proteome</keyword>
<evidence type="ECO:0000313" key="2">
    <source>
        <dbReference type="EMBL" id="GEO85994.1"/>
    </source>
</evidence>